<dbReference type="InterPro" id="IPR036179">
    <property type="entry name" value="Ig-like_dom_sf"/>
</dbReference>
<keyword evidence="1" id="KW-0472">Membrane</keyword>
<dbReference type="GO" id="GO:0004674">
    <property type="term" value="F:protein serine/threonine kinase activity"/>
    <property type="evidence" value="ECO:0007669"/>
    <property type="project" value="UniProtKB-EC"/>
</dbReference>
<dbReference type="OrthoDB" id="5982258at2759"/>
<feature type="domain" description="Ig-like" evidence="2">
    <location>
        <begin position="230"/>
        <end position="319"/>
    </location>
</feature>
<dbReference type="PROSITE" id="PS50835">
    <property type="entry name" value="IG_LIKE"/>
    <property type="match status" value="2"/>
</dbReference>
<dbReference type="Proteomes" id="UP000507470">
    <property type="component" value="Unassembled WGS sequence"/>
</dbReference>
<evidence type="ECO:0000259" key="2">
    <source>
        <dbReference type="PROSITE" id="PS50835"/>
    </source>
</evidence>
<gene>
    <name evidence="3" type="ORF">MCOR_28306</name>
</gene>
<dbReference type="SUPFAM" id="SSF48726">
    <property type="entry name" value="Immunoglobulin"/>
    <property type="match status" value="1"/>
</dbReference>
<keyword evidence="1" id="KW-0812">Transmembrane</keyword>
<accession>A0A6J8CAL3</accession>
<organism evidence="3 4">
    <name type="scientific">Mytilus coruscus</name>
    <name type="common">Sea mussel</name>
    <dbReference type="NCBI Taxonomy" id="42192"/>
    <lineage>
        <taxon>Eukaryota</taxon>
        <taxon>Metazoa</taxon>
        <taxon>Spiralia</taxon>
        <taxon>Lophotrochozoa</taxon>
        <taxon>Mollusca</taxon>
        <taxon>Bivalvia</taxon>
        <taxon>Autobranchia</taxon>
        <taxon>Pteriomorphia</taxon>
        <taxon>Mytilida</taxon>
        <taxon>Mytiloidea</taxon>
        <taxon>Mytilidae</taxon>
        <taxon>Mytilinae</taxon>
        <taxon>Mytilus</taxon>
    </lineage>
</organism>
<evidence type="ECO:0000313" key="3">
    <source>
        <dbReference type="EMBL" id="CAC5393438.1"/>
    </source>
</evidence>
<feature type="domain" description="Ig-like" evidence="2">
    <location>
        <begin position="136"/>
        <end position="225"/>
    </location>
</feature>
<feature type="transmembrane region" description="Helical" evidence="1">
    <location>
        <begin position="7"/>
        <end position="27"/>
    </location>
</feature>
<keyword evidence="3" id="KW-0808">Transferase</keyword>
<proteinExistence type="predicted"/>
<name>A0A6J8CAL3_MYTCO</name>
<sequence length="526" mass="57352">MDKIISYLIINAIMIFLTAQGSVLLSAKQHVKRYENVGLNCSSDTIPIGKTANLEVNGKSFTAITLLSTGECFSSFLRNQCTPDVCACSSRGLWYSHRYEVVQHVGSINITCSMILKGHGSSSDSVQVNVIDFTGPTLSTDPELPFQAGIKAAFICMADTLSTNIQFIWECLGNNKTMSEKAGLLNSTKYSSVIMNDINMHHDGNICRCCINVDGITAKSEISVSIIRTPIIQSTEIVTCNSSAVNLSCIIKTGLPSYGFNLWTHSVNGIPIRTLNGSMYGMESILEVETCSYQEAGEYTCNAWIKHGETSLVVNKNISLEVNASPVIISMAVFPGRKTTLSASIFSSTEIIPVWQQLNETIVNSTDLMQTLDRRKIRISVYNKSIECDGYIANLSISSSLNVGYVLFIRNAFGETTLLFDTDELITQDLDSTVSFDLQVLVFSIVALGIFIFTASGAVILSKGTKHPNVIHIIGPHERCPSIPIYHSAPASGNTPNVYDLPNPGYLEVIDDDSSCTSTNHYAEID</sequence>
<dbReference type="EC" id="2.7.11.1" evidence="3"/>
<feature type="transmembrane region" description="Helical" evidence="1">
    <location>
        <begin position="440"/>
        <end position="461"/>
    </location>
</feature>
<evidence type="ECO:0000256" key="1">
    <source>
        <dbReference type="SAM" id="Phobius"/>
    </source>
</evidence>
<keyword evidence="4" id="KW-1185">Reference proteome</keyword>
<dbReference type="AlphaFoldDB" id="A0A6J8CAL3"/>
<keyword evidence="1" id="KW-1133">Transmembrane helix</keyword>
<dbReference type="EMBL" id="CACVKT020005197">
    <property type="protein sequence ID" value="CAC5393438.1"/>
    <property type="molecule type" value="Genomic_DNA"/>
</dbReference>
<reference evidence="3 4" key="1">
    <citation type="submission" date="2020-06" db="EMBL/GenBank/DDBJ databases">
        <authorList>
            <person name="Li R."/>
            <person name="Bekaert M."/>
        </authorList>
    </citation>
    <scope>NUCLEOTIDE SEQUENCE [LARGE SCALE GENOMIC DNA]</scope>
    <source>
        <strain evidence="4">wild</strain>
    </source>
</reference>
<protein>
    <submittedName>
        <fullName evidence="3">TTN</fullName>
        <ecNumber evidence="3">2.7.11.1</ecNumber>
    </submittedName>
</protein>
<evidence type="ECO:0000313" key="4">
    <source>
        <dbReference type="Proteomes" id="UP000507470"/>
    </source>
</evidence>
<dbReference type="InterPro" id="IPR007110">
    <property type="entry name" value="Ig-like_dom"/>
</dbReference>